<dbReference type="NCBIfam" id="TIGR03506">
    <property type="entry name" value="FlgEFG_subfam"/>
    <property type="match status" value="1"/>
</dbReference>
<proteinExistence type="inferred from homology"/>
<dbReference type="InterPro" id="IPR010930">
    <property type="entry name" value="Flg_bb/hook_C_dom"/>
</dbReference>
<evidence type="ECO:0000256" key="1">
    <source>
        <dbReference type="ARBA" id="ARBA00004117"/>
    </source>
</evidence>
<keyword evidence="3 4" id="KW-0975">Bacterial flagellum</keyword>
<keyword evidence="8" id="KW-0966">Cell projection</keyword>
<reference evidence="8 9" key="1">
    <citation type="submission" date="2019-03" db="EMBL/GenBank/DDBJ databases">
        <title>Genomic Encyclopedia of Archaeal and Bacterial Type Strains, Phase II (KMG-II): from individual species to whole genera.</title>
        <authorList>
            <person name="Goeker M."/>
        </authorList>
    </citation>
    <scope>NUCLEOTIDE SEQUENCE [LARGE SCALE GENOMIC DNA]</scope>
    <source>
        <strain evidence="8 9">DSM 24425</strain>
    </source>
</reference>
<comment type="subcellular location">
    <subcellularLocation>
        <location evidence="1 4">Bacterial flagellum basal body</location>
    </subcellularLocation>
</comment>
<feature type="domain" description="Flagellar hook protein FlgE/F/G-like D1" evidence="7">
    <location>
        <begin position="87"/>
        <end position="151"/>
    </location>
</feature>
<dbReference type="Pfam" id="PF00460">
    <property type="entry name" value="Flg_bb_rod"/>
    <property type="match status" value="1"/>
</dbReference>
<dbReference type="InterPro" id="IPR037925">
    <property type="entry name" value="FlgE/F/G-like"/>
</dbReference>
<comment type="similarity">
    <text evidence="2 4">Belongs to the flagella basal body rod proteins family.</text>
</comment>
<gene>
    <name evidence="8" type="ORF">CLV27_1211</name>
</gene>
<dbReference type="NCBIfam" id="TIGR02490">
    <property type="entry name" value="flgF"/>
    <property type="match status" value="1"/>
</dbReference>
<dbReference type="OrthoDB" id="9804559at2"/>
<evidence type="ECO:0000313" key="8">
    <source>
        <dbReference type="EMBL" id="TCK03897.1"/>
    </source>
</evidence>
<evidence type="ECO:0000259" key="6">
    <source>
        <dbReference type="Pfam" id="PF06429"/>
    </source>
</evidence>
<keyword evidence="8" id="KW-0282">Flagellum</keyword>
<dbReference type="InterPro" id="IPR012836">
    <property type="entry name" value="FlgF"/>
</dbReference>
<dbReference type="AlphaFoldDB" id="A0A4R1G773"/>
<evidence type="ECO:0000259" key="7">
    <source>
        <dbReference type="Pfam" id="PF22692"/>
    </source>
</evidence>
<dbReference type="SUPFAM" id="SSF117143">
    <property type="entry name" value="Flagellar hook protein flgE"/>
    <property type="match status" value="1"/>
</dbReference>
<dbReference type="GO" id="GO:0030694">
    <property type="term" value="C:bacterial-type flagellum basal body, rod"/>
    <property type="evidence" value="ECO:0007669"/>
    <property type="project" value="InterPro"/>
</dbReference>
<evidence type="ECO:0000256" key="3">
    <source>
        <dbReference type="ARBA" id="ARBA00023143"/>
    </source>
</evidence>
<name>A0A4R1G773_9BACT</name>
<sequence>MALTLQTLYVLAAGGERAIEQLDVTANNIANVNTPGFKRILEEEMSQHIPNNKGDAYNLLVFPRFKATHVLLEQGSLKETGNPLDLAIKGEGFFAVRTKAGELYTRNGHFFIDADGRLVDSKGNPVLDIADGEIFLDGTKPVTITKDGVVYQGNEKVAVLKIVAFDSVSPVGNSYYKGSGEPQPTEAEVLQGYLEMSNVDPVKEMVELINAQRRFEMYGNLIRGLDQLNQRSNEIGKV</sequence>
<dbReference type="InterPro" id="IPR001444">
    <property type="entry name" value="Flag_bb_rod_N"/>
</dbReference>
<evidence type="ECO:0000259" key="5">
    <source>
        <dbReference type="Pfam" id="PF00460"/>
    </source>
</evidence>
<dbReference type="PROSITE" id="PS00588">
    <property type="entry name" value="FLAGELLA_BB_ROD"/>
    <property type="match status" value="1"/>
</dbReference>
<evidence type="ECO:0000256" key="4">
    <source>
        <dbReference type="RuleBase" id="RU362116"/>
    </source>
</evidence>
<comment type="caution">
    <text evidence="8">The sequence shown here is derived from an EMBL/GenBank/DDBJ whole genome shotgun (WGS) entry which is preliminary data.</text>
</comment>
<dbReference type="EMBL" id="SMFV01000004">
    <property type="protein sequence ID" value="TCK03897.1"/>
    <property type="molecule type" value="Genomic_DNA"/>
</dbReference>
<dbReference type="InterPro" id="IPR053967">
    <property type="entry name" value="LlgE_F_G-like_D1"/>
</dbReference>
<dbReference type="InterPro" id="IPR019776">
    <property type="entry name" value="Flagellar_basal_body_rod_CS"/>
</dbReference>
<dbReference type="InterPro" id="IPR020013">
    <property type="entry name" value="Flagellar_FlgE/F/G"/>
</dbReference>
<protein>
    <submittedName>
        <fullName evidence="8">Flagellar basal-body rod protein FlgG</fullName>
    </submittedName>
</protein>
<dbReference type="RefSeq" id="WP_132526827.1">
    <property type="nucleotide sequence ID" value="NZ_SMFV01000004.1"/>
</dbReference>
<feature type="domain" description="Flagellar basal body rod protein N-terminal" evidence="5">
    <location>
        <begin position="20"/>
        <end position="38"/>
    </location>
</feature>
<keyword evidence="9" id="KW-1185">Reference proteome</keyword>
<organism evidence="8 9">
    <name type="scientific">Phorcysia thermohydrogeniphila</name>
    <dbReference type="NCBI Taxonomy" id="936138"/>
    <lineage>
        <taxon>Bacteria</taxon>
        <taxon>Pseudomonadati</taxon>
        <taxon>Aquificota</taxon>
        <taxon>Aquificia</taxon>
        <taxon>Desulfurobacteriales</taxon>
        <taxon>Desulfurobacteriaceae</taxon>
        <taxon>Phorcysia</taxon>
    </lineage>
</organism>
<accession>A0A4R1G773</accession>
<dbReference type="Pfam" id="PF22692">
    <property type="entry name" value="LlgE_F_G_D1"/>
    <property type="match status" value="1"/>
</dbReference>
<dbReference type="PANTHER" id="PTHR30435">
    <property type="entry name" value="FLAGELLAR PROTEIN"/>
    <property type="match status" value="1"/>
</dbReference>
<evidence type="ECO:0000256" key="2">
    <source>
        <dbReference type="ARBA" id="ARBA00009677"/>
    </source>
</evidence>
<dbReference type="PANTHER" id="PTHR30435:SF19">
    <property type="entry name" value="FLAGELLAR BASAL-BODY ROD PROTEIN FLGG"/>
    <property type="match status" value="1"/>
</dbReference>
<dbReference type="GO" id="GO:0071978">
    <property type="term" value="P:bacterial-type flagellum-dependent swarming motility"/>
    <property type="evidence" value="ECO:0007669"/>
    <property type="project" value="TreeGrafter"/>
</dbReference>
<keyword evidence="8" id="KW-0969">Cilium</keyword>
<feature type="domain" description="Flagellar basal-body/hook protein C-terminal" evidence="6">
    <location>
        <begin position="191"/>
        <end position="234"/>
    </location>
</feature>
<dbReference type="Proteomes" id="UP000295777">
    <property type="component" value="Unassembled WGS sequence"/>
</dbReference>
<evidence type="ECO:0000313" key="9">
    <source>
        <dbReference type="Proteomes" id="UP000295777"/>
    </source>
</evidence>
<dbReference type="Pfam" id="PF06429">
    <property type="entry name" value="Flg_bbr_C"/>
    <property type="match status" value="1"/>
</dbReference>